<dbReference type="RefSeq" id="WP_309799724.1">
    <property type="nucleotide sequence ID" value="NZ_JAVDPW010000010.1"/>
</dbReference>
<dbReference type="PANTHER" id="PTHR33755:SF6">
    <property type="entry name" value="PLASMID STABILIZATION SYSTEM PROTEIN"/>
    <property type="match status" value="1"/>
</dbReference>
<organism evidence="3 4">
    <name type="scientific">Inquilinus ginsengisoli</name>
    <dbReference type="NCBI Taxonomy" id="363840"/>
    <lineage>
        <taxon>Bacteria</taxon>
        <taxon>Pseudomonadati</taxon>
        <taxon>Pseudomonadota</taxon>
        <taxon>Alphaproteobacteria</taxon>
        <taxon>Rhodospirillales</taxon>
        <taxon>Rhodospirillaceae</taxon>
        <taxon>Inquilinus</taxon>
    </lineage>
</organism>
<dbReference type="Gene3D" id="3.30.2310.20">
    <property type="entry name" value="RelE-like"/>
    <property type="match status" value="1"/>
</dbReference>
<evidence type="ECO:0000313" key="4">
    <source>
        <dbReference type="Proteomes" id="UP001262410"/>
    </source>
</evidence>
<evidence type="ECO:0000313" key="3">
    <source>
        <dbReference type="EMBL" id="MDR6293079.1"/>
    </source>
</evidence>
<evidence type="ECO:0000256" key="2">
    <source>
        <dbReference type="ARBA" id="ARBA00022649"/>
    </source>
</evidence>
<protein>
    <submittedName>
        <fullName evidence="3">Toxin ParE1/3/4</fullName>
    </submittedName>
</protein>
<gene>
    <name evidence="3" type="ORF">E9232_005624</name>
</gene>
<name>A0ABU1JWT2_9PROT</name>
<dbReference type="NCBIfam" id="TIGR02385">
    <property type="entry name" value="RelE_StbE"/>
    <property type="match status" value="1"/>
</dbReference>
<accession>A0ABU1JWT2</accession>
<dbReference type="InterPro" id="IPR035093">
    <property type="entry name" value="RelE/ParE_toxin_dom_sf"/>
</dbReference>
<dbReference type="InterPro" id="IPR007712">
    <property type="entry name" value="RelE/ParE_toxin"/>
</dbReference>
<dbReference type="Pfam" id="PF05016">
    <property type="entry name" value="ParE_toxin"/>
    <property type="match status" value="1"/>
</dbReference>
<evidence type="ECO:0000256" key="1">
    <source>
        <dbReference type="ARBA" id="ARBA00006226"/>
    </source>
</evidence>
<dbReference type="InterPro" id="IPR051803">
    <property type="entry name" value="TA_system_RelE-like_toxin"/>
</dbReference>
<keyword evidence="2" id="KW-1277">Toxin-antitoxin system</keyword>
<reference evidence="3 4" key="1">
    <citation type="submission" date="2023-07" db="EMBL/GenBank/DDBJ databases">
        <title>Sorghum-associated microbial communities from plants grown in Nebraska, USA.</title>
        <authorList>
            <person name="Schachtman D."/>
        </authorList>
    </citation>
    <scope>NUCLEOTIDE SEQUENCE [LARGE SCALE GENOMIC DNA]</scope>
    <source>
        <strain evidence="3 4">584</strain>
    </source>
</reference>
<dbReference type="Proteomes" id="UP001262410">
    <property type="component" value="Unassembled WGS sequence"/>
</dbReference>
<dbReference type="PANTHER" id="PTHR33755">
    <property type="entry name" value="TOXIN PARE1-RELATED"/>
    <property type="match status" value="1"/>
</dbReference>
<keyword evidence="4" id="KW-1185">Reference proteome</keyword>
<comment type="caution">
    <text evidence="3">The sequence shown here is derived from an EMBL/GenBank/DDBJ whole genome shotgun (WGS) entry which is preliminary data.</text>
</comment>
<sequence>MRVDWRPAAREDLLDIADHIDIDNPVAAVAILDVIELQVAMLAEHPRMGGPGRLRNTRELVVNHTPYVVAYRIDESAVTILRVMHGARKWPRRL</sequence>
<proteinExistence type="inferred from homology"/>
<dbReference type="EMBL" id="JAVDPW010000010">
    <property type="protein sequence ID" value="MDR6293079.1"/>
    <property type="molecule type" value="Genomic_DNA"/>
</dbReference>
<comment type="similarity">
    <text evidence="1">Belongs to the RelE toxin family.</text>
</comment>